<evidence type="ECO:0000313" key="3">
    <source>
        <dbReference type="EMBL" id="VEI29488.1"/>
    </source>
</evidence>
<gene>
    <name evidence="3" type="ORF">NCTC10665_00389</name>
</gene>
<evidence type="ECO:0000259" key="2">
    <source>
        <dbReference type="Pfam" id="PF11738"/>
    </source>
</evidence>
<feature type="coiled-coil region" evidence="1">
    <location>
        <begin position="22"/>
        <end position="56"/>
    </location>
</feature>
<name>A0A3S5EX32_HAEPA</name>
<dbReference type="Proteomes" id="UP000268879">
    <property type="component" value="Chromosome"/>
</dbReference>
<feature type="domain" description="DUF3298" evidence="2">
    <location>
        <begin position="202"/>
        <end position="275"/>
    </location>
</feature>
<organism evidence="3 4">
    <name type="scientific">Haemophilus parainfluenzae</name>
    <dbReference type="NCBI Taxonomy" id="729"/>
    <lineage>
        <taxon>Bacteria</taxon>
        <taxon>Pseudomonadati</taxon>
        <taxon>Pseudomonadota</taxon>
        <taxon>Gammaproteobacteria</taxon>
        <taxon>Pasteurellales</taxon>
        <taxon>Pasteurellaceae</taxon>
        <taxon>Haemophilus</taxon>
    </lineage>
</organism>
<dbReference type="Pfam" id="PF11738">
    <property type="entry name" value="DUF3298"/>
    <property type="match status" value="1"/>
</dbReference>
<dbReference type="PROSITE" id="PS51257">
    <property type="entry name" value="PROKAR_LIPOPROTEIN"/>
    <property type="match status" value="1"/>
</dbReference>
<dbReference type="Gene3D" id="3.90.640.20">
    <property type="entry name" value="Heat-shock cognate protein, ATPase"/>
    <property type="match status" value="1"/>
</dbReference>
<dbReference type="RefSeq" id="WP_126469849.1">
    <property type="nucleotide sequence ID" value="NZ_LR134481.1"/>
</dbReference>
<evidence type="ECO:0000313" key="4">
    <source>
        <dbReference type="Proteomes" id="UP000268879"/>
    </source>
</evidence>
<proteinExistence type="predicted"/>
<accession>A0A3S5EX32</accession>
<dbReference type="Gene3D" id="3.30.565.40">
    <property type="entry name" value="Fervidobacterium nodosum Rt17-B1 like"/>
    <property type="match status" value="1"/>
</dbReference>
<reference evidence="3 4" key="1">
    <citation type="submission" date="2018-12" db="EMBL/GenBank/DDBJ databases">
        <authorList>
            <consortium name="Pathogen Informatics"/>
        </authorList>
    </citation>
    <scope>NUCLEOTIDE SEQUENCE [LARGE SCALE GENOMIC DNA]</scope>
    <source>
        <strain evidence="3 4">NCTC10665</strain>
    </source>
</reference>
<dbReference type="InterPro" id="IPR021729">
    <property type="entry name" value="DUF3298"/>
</dbReference>
<keyword evidence="1" id="KW-0175">Coiled coil</keyword>
<sequence>MKKTLISALILTSLFTVTGCEDKEAKATIEQQTRTIAQLTAENTQLKAEKEKAEKVIPAIIAQDDVLFDKEETIKYPKSAKEDEYVPEEGKLHYSISTLKTNIEWLDKLLLEQISKNADGKPRSREQLIADYQKEYDEAKKEMLESPIIGVDETLDLAFNHQRGKLAVFLINYYSYGGGAHGIGGYHYLNIDLETKKRLSFDDVFKPNQQAKLKEILWERYTRYGEVKDEEAFTSKDTFEVTDNFYLDHDGIHFVYNVYEIASYAEGPQELVIEWWNAPALLKPEFIQKKYYPVSSNTAE</sequence>
<dbReference type="InterPro" id="IPR037126">
    <property type="entry name" value="PdaC/RsiV-like_sf"/>
</dbReference>
<protein>
    <submittedName>
        <fullName evidence="3">Protein of uncharacterized function (DUF3298)</fullName>
    </submittedName>
</protein>
<dbReference type="AlphaFoldDB" id="A0A3S5EX32"/>
<evidence type="ECO:0000256" key="1">
    <source>
        <dbReference type="SAM" id="Coils"/>
    </source>
</evidence>
<dbReference type="EMBL" id="LR134481">
    <property type="protein sequence ID" value="VEI29488.1"/>
    <property type="molecule type" value="Genomic_DNA"/>
</dbReference>